<organism evidence="2 3">
    <name type="scientific">Acidovorax soli</name>
    <dbReference type="NCBI Taxonomy" id="592050"/>
    <lineage>
        <taxon>Bacteria</taxon>
        <taxon>Pseudomonadati</taxon>
        <taxon>Pseudomonadota</taxon>
        <taxon>Betaproteobacteria</taxon>
        <taxon>Burkholderiales</taxon>
        <taxon>Comamonadaceae</taxon>
        <taxon>Acidovorax</taxon>
    </lineage>
</organism>
<keyword evidence="2" id="KW-0966">Cell projection</keyword>
<dbReference type="InterPro" id="IPR036429">
    <property type="entry name" value="SpoA-like_sf"/>
</dbReference>
<evidence type="ECO:0000259" key="1">
    <source>
        <dbReference type="Pfam" id="PF01052"/>
    </source>
</evidence>
<evidence type="ECO:0000313" key="2">
    <source>
        <dbReference type="EMBL" id="MBB6562557.1"/>
    </source>
</evidence>
<dbReference type="Proteomes" id="UP000575083">
    <property type="component" value="Unassembled WGS sequence"/>
</dbReference>
<dbReference type="AlphaFoldDB" id="A0A7X0PIE5"/>
<dbReference type="InterPro" id="IPR001543">
    <property type="entry name" value="FliN-like_C"/>
</dbReference>
<keyword evidence="2" id="KW-0969">Cilium</keyword>
<keyword evidence="2" id="KW-0282">Flagellum</keyword>
<protein>
    <submittedName>
        <fullName evidence="2">Flagellar motor switch protein FliM</fullName>
    </submittedName>
</protein>
<dbReference type="SUPFAM" id="SSF101801">
    <property type="entry name" value="Surface presentation of antigens (SPOA)"/>
    <property type="match status" value="1"/>
</dbReference>
<name>A0A7X0PIE5_9BURK</name>
<dbReference type="EMBL" id="JACHLK010000013">
    <property type="protein sequence ID" value="MBB6562557.1"/>
    <property type="molecule type" value="Genomic_DNA"/>
</dbReference>
<reference evidence="2 3" key="1">
    <citation type="submission" date="2020-08" db="EMBL/GenBank/DDBJ databases">
        <title>Functional genomics of gut bacteria from endangered species of beetles.</title>
        <authorList>
            <person name="Carlos-Shanley C."/>
        </authorList>
    </citation>
    <scope>NUCLEOTIDE SEQUENCE [LARGE SCALE GENOMIC DNA]</scope>
    <source>
        <strain evidence="2 3">S00198</strain>
    </source>
</reference>
<dbReference type="Pfam" id="PF01052">
    <property type="entry name" value="FliMN_C"/>
    <property type="match status" value="1"/>
</dbReference>
<gene>
    <name evidence="2" type="ORF">HNP48_005270</name>
</gene>
<dbReference type="RefSeq" id="WP_184862685.1">
    <property type="nucleotide sequence ID" value="NZ_JACHLK010000013.1"/>
</dbReference>
<dbReference type="Gene3D" id="2.30.330.10">
    <property type="entry name" value="SpoA-like"/>
    <property type="match status" value="1"/>
</dbReference>
<comment type="caution">
    <text evidence="2">The sequence shown here is derived from an EMBL/GenBank/DDBJ whole genome shotgun (WGS) entry which is preliminary data.</text>
</comment>
<keyword evidence="3" id="KW-1185">Reference proteome</keyword>
<sequence length="291" mass="31771">MTQSAQYSAALHPVLDARTLGRPVHLLAPFARKFGADLSDLLRQGMNRRYGTRLAVAEARMAHRPASPSPRWQVYGLAQGRMGVAVERELLLRLLHCRYGVGSGAVLDPAAIPFTATEDRLARRLGEDLVAALAQRVQAGLAALAMGPQPDGEGDAAVQWLAQSRDAVGAWSLVLTVEEPGWGLRSEVQIGLDDAWMERLLAQLTTGRSQARRERLHAEARPLAGRIPLRLSARLLRRRMTLGEVMDLRPGDVIPVSFQTADVLIKDSRLFTATVAEHKGGLWLTAFNDAA</sequence>
<feature type="domain" description="Flagellar motor switch protein FliN-like C-terminal" evidence="1">
    <location>
        <begin position="226"/>
        <end position="280"/>
    </location>
</feature>
<proteinExistence type="predicted"/>
<accession>A0A7X0PIE5</accession>
<evidence type="ECO:0000313" key="3">
    <source>
        <dbReference type="Proteomes" id="UP000575083"/>
    </source>
</evidence>